<keyword evidence="1" id="KW-0732">Signal</keyword>
<name>A0A2J6RGD2_HYAVF</name>
<keyword evidence="4" id="KW-1185">Reference proteome</keyword>
<sequence>MGFEMQLLVLLLMTWAQLTTQTVLDTASSTRILHATSTIIGLPAITTTSTSVCNVQASIPEEFQERHSQGAFDEFTPMACLYRCLITTPCYSWSWNSSAAALNNSNCMMWSADVGDFTPSNTSQVFFSVRDGCIGVVPAYNRNISAPFYGEDGLFINRAVYDCGIEGTATAEYESYNEYSFNYSSIATCQDECDTEDGCISYSYDYGAKNGNCRMYYQWIAGRIVVGNTGVFFSDASRKTGYKCFATKAFGS</sequence>
<evidence type="ECO:0000259" key="2">
    <source>
        <dbReference type="PROSITE" id="PS50948"/>
    </source>
</evidence>
<evidence type="ECO:0000256" key="1">
    <source>
        <dbReference type="SAM" id="SignalP"/>
    </source>
</evidence>
<organism evidence="3 4">
    <name type="scientific">Hyaloscypha variabilis (strain UAMH 11265 / GT02V1 / F)</name>
    <name type="common">Meliniomyces variabilis</name>
    <dbReference type="NCBI Taxonomy" id="1149755"/>
    <lineage>
        <taxon>Eukaryota</taxon>
        <taxon>Fungi</taxon>
        <taxon>Dikarya</taxon>
        <taxon>Ascomycota</taxon>
        <taxon>Pezizomycotina</taxon>
        <taxon>Leotiomycetes</taxon>
        <taxon>Helotiales</taxon>
        <taxon>Hyaloscyphaceae</taxon>
        <taxon>Hyaloscypha</taxon>
        <taxon>Hyaloscypha variabilis</taxon>
    </lineage>
</organism>
<dbReference type="Pfam" id="PF14295">
    <property type="entry name" value="PAN_4"/>
    <property type="match status" value="1"/>
</dbReference>
<dbReference type="OrthoDB" id="3538789at2759"/>
<dbReference type="Pfam" id="PF00024">
    <property type="entry name" value="PAN_1"/>
    <property type="match status" value="1"/>
</dbReference>
<protein>
    <recommendedName>
        <fullName evidence="2">Apple domain-containing protein</fullName>
    </recommendedName>
</protein>
<gene>
    <name evidence="3" type="ORF">L207DRAFT_585922</name>
</gene>
<proteinExistence type="predicted"/>
<feature type="signal peptide" evidence="1">
    <location>
        <begin position="1"/>
        <end position="20"/>
    </location>
</feature>
<accession>A0A2J6RGD2</accession>
<dbReference type="EMBL" id="KZ613949">
    <property type="protein sequence ID" value="PMD37582.1"/>
    <property type="molecule type" value="Genomic_DNA"/>
</dbReference>
<evidence type="ECO:0000313" key="3">
    <source>
        <dbReference type="EMBL" id="PMD37582.1"/>
    </source>
</evidence>
<dbReference type="PROSITE" id="PS50948">
    <property type="entry name" value="PAN"/>
    <property type="match status" value="1"/>
</dbReference>
<feature type="domain" description="Apple" evidence="2">
    <location>
        <begin position="163"/>
        <end position="237"/>
    </location>
</feature>
<reference evidence="3 4" key="1">
    <citation type="submission" date="2016-04" db="EMBL/GenBank/DDBJ databases">
        <title>A degradative enzymes factory behind the ericoid mycorrhizal symbiosis.</title>
        <authorList>
            <consortium name="DOE Joint Genome Institute"/>
            <person name="Martino E."/>
            <person name="Morin E."/>
            <person name="Grelet G."/>
            <person name="Kuo A."/>
            <person name="Kohler A."/>
            <person name="Daghino S."/>
            <person name="Barry K."/>
            <person name="Choi C."/>
            <person name="Cichocki N."/>
            <person name="Clum A."/>
            <person name="Copeland A."/>
            <person name="Hainaut M."/>
            <person name="Haridas S."/>
            <person name="Labutti K."/>
            <person name="Lindquist E."/>
            <person name="Lipzen A."/>
            <person name="Khouja H.-R."/>
            <person name="Murat C."/>
            <person name="Ohm R."/>
            <person name="Olson A."/>
            <person name="Spatafora J."/>
            <person name="Veneault-Fourrey C."/>
            <person name="Henrissat B."/>
            <person name="Grigoriev I."/>
            <person name="Martin F."/>
            <person name="Perotto S."/>
        </authorList>
    </citation>
    <scope>NUCLEOTIDE SEQUENCE [LARGE SCALE GENOMIC DNA]</scope>
    <source>
        <strain evidence="3 4">F</strain>
    </source>
</reference>
<dbReference type="AlphaFoldDB" id="A0A2J6RGD2"/>
<evidence type="ECO:0000313" key="4">
    <source>
        <dbReference type="Proteomes" id="UP000235786"/>
    </source>
</evidence>
<feature type="chain" id="PRO_5014387734" description="Apple domain-containing protein" evidence="1">
    <location>
        <begin position="21"/>
        <end position="252"/>
    </location>
</feature>
<dbReference type="InterPro" id="IPR003609">
    <property type="entry name" value="Pan_app"/>
</dbReference>
<dbReference type="Proteomes" id="UP000235786">
    <property type="component" value="Unassembled WGS sequence"/>
</dbReference>